<dbReference type="AlphaFoldDB" id="A0A699KAE3"/>
<dbReference type="EMBL" id="BKCJ010488486">
    <property type="protein sequence ID" value="GFA79086.1"/>
    <property type="molecule type" value="Genomic_DNA"/>
</dbReference>
<protein>
    <submittedName>
        <fullName evidence="2">Putative ribonuclease H-like domain-containing protein</fullName>
    </submittedName>
</protein>
<reference evidence="2" key="1">
    <citation type="journal article" date="2019" name="Sci. Rep.">
        <title>Draft genome of Tanacetum cinerariifolium, the natural source of mosquito coil.</title>
        <authorList>
            <person name="Yamashiro T."/>
            <person name="Shiraishi A."/>
            <person name="Satake H."/>
            <person name="Nakayama K."/>
        </authorList>
    </citation>
    <scope>NUCLEOTIDE SEQUENCE</scope>
</reference>
<dbReference type="InterPro" id="IPR039537">
    <property type="entry name" value="Retrotran_Ty1/copia-like"/>
</dbReference>
<dbReference type="GO" id="GO:0015074">
    <property type="term" value="P:DNA integration"/>
    <property type="evidence" value="ECO:0007669"/>
    <property type="project" value="InterPro"/>
</dbReference>
<dbReference type="PANTHER" id="PTHR42648:SF32">
    <property type="entry name" value="RIBONUCLEASE H-LIKE DOMAIN, GAG-PRE-INTEGRASE DOMAIN PROTEIN-RELATED"/>
    <property type="match status" value="1"/>
</dbReference>
<dbReference type="Gene3D" id="3.30.420.10">
    <property type="entry name" value="Ribonuclease H-like superfamily/Ribonuclease H"/>
    <property type="match status" value="1"/>
</dbReference>
<accession>A0A699KAE3</accession>
<evidence type="ECO:0000259" key="1">
    <source>
        <dbReference type="PROSITE" id="PS50994"/>
    </source>
</evidence>
<dbReference type="InterPro" id="IPR036397">
    <property type="entry name" value="RNaseH_sf"/>
</dbReference>
<gene>
    <name evidence="2" type="ORF">Tci_651058</name>
</gene>
<name>A0A699KAE3_TANCI</name>
<dbReference type="PROSITE" id="PS50994">
    <property type="entry name" value="INTEGRASE"/>
    <property type="match status" value="1"/>
</dbReference>
<dbReference type="PANTHER" id="PTHR42648">
    <property type="entry name" value="TRANSPOSASE, PUTATIVE-RELATED"/>
    <property type="match status" value="1"/>
</dbReference>
<dbReference type="GO" id="GO:0003676">
    <property type="term" value="F:nucleic acid binding"/>
    <property type="evidence" value="ECO:0007669"/>
    <property type="project" value="InterPro"/>
</dbReference>
<feature type="domain" description="Integrase catalytic" evidence="1">
    <location>
        <begin position="317"/>
        <end position="429"/>
    </location>
</feature>
<dbReference type="InterPro" id="IPR012337">
    <property type="entry name" value="RNaseH-like_sf"/>
</dbReference>
<dbReference type="SUPFAM" id="SSF53098">
    <property type="entry name" value="Ribonuclease H-like"/>
    <property type="match status" value="1"/>
</dbReference>
<proteinExistence type="predicted"/>
<sequence length="429" mass="47822">MFDCDDYLSSGSDECLPPSPIYDRYQSGNGYHVVPPPYTGTFMPSKPDLVFNNAPNDVETDHSAFNVKLSPTKPDQALYQTNRPSAPIIEDWVSDSKDESKTKAPQNVLSFVQPSEQVKSPRPFVKHVETSIRTEPCTQGNHKQYALMTHQNLQRNMVPAAVLTQSKPVPITVVRLVSIAVPKIKVTSPRHAKPIVTKPISPTRRLINRSLSLKASNSPPIVTAVKASVELNGGYITFGGNLKGGKISGKGKIKTGNLDFDDVYSVKELKFTLFSVSQMCDKKNSVLFTDTECLVLYPVFKLPDENQMLHRNPRENNMYNVFFLATKDETSPILKTFITGLVNQLSLKVKVIRSDNGTEFKNNDLNQFCGMKGIIKEFSVPRTLQQNGIAERKNRTLIEAARTILGDSLLPIPFWTEAVNTACYVQNRV</sequence>
<comment type="caution">
    <text evidence="2">The sequence shown here is derived from an EMBL/GenBank/DDBJ whole genome shotgun (WGS) entry which is preliminary data.</text>
</comment>
<organism evidence="2">
    <name type="scientific">Tanacetum cinerariifolium</name>
    <name type="common">Dalmatian daisy</name>
    <name type="synonym">Chrysanthemum cinerariifolium</name>
    <dbReference type="NCBI Taxonomy" id="118510"/>
    <lineage>
        <taxon>Eukaryota</taxon>
        <taxon>Viridiplantae</taxon>
        <taxon>Streptophyta</taxon>
        <taxon>Embryophyta</taxon>
        <taxon>Tracheophyta</taxon>
        <taxon>Spermatophyta</taxon>
        <taxon>Magnoliopsida</taxon>
        <taxon>eudicotyledons</taxon>
        <taxon>Gunneridae</taxon>
        <taxon>Pentapetalae</taxon>
        <taxon>asterids</taxon>
        <taxon>campanulids</taxon>
        <taxon>Asterales</taxon>
        <taxon>Asteraceae</taxon>
        <taxon>Asteroideae</taxon>
        <taxon>Anthemideae</taxon>
        <taxon>Anthemidinae</taxon>
        <taxon>Tanacetum</taxon>
    </lineage>
</organism>
<dbReference type="InterPro" id="IPR001584">
    <property type="entry name" value="Integrase_cat-core"/>
</dbReference>
<evidence type="ECO:0000313" key="2">
    <source>
        <dbReference type="EMBL" id="GFA79086.1"/>
    </source>
</evidence>